<reference evidence="10 11" key="1">
    <citation type="submission" date="2011-08" db="EMBL/GenBank/DDBJ databases">
        <title>The Genome Sequence of Clostridium hathewayi WAL-18680.</title>
        <authorList>
            <consortium name="The Broad Institute Genome Sequencing Platform"/>
            <person name="Earl A."/>
            <person name="Ward D."/>
            <person name="Feldgarden M."/>
            <person name="Gevers D."/>
            <person name="Finegold S.M."/>
            <person name="Summanen P.H."/>
            <person name="Molitoris D.R."/>
            <person name="Song M."/>
            <person name="Daigneault M."/>
            <person name="Allen-Vercoe E."/>
            <person name="Young S.K."/>
            <person name="Zeng Q."/>
            <person name="Gargeya S."/>
            <person name="Fitzgerald M."/>
            <person name="Haas B."/>
            <person name="Abouelleil A."/>
            <person name="Alvarado L."/>
            <person name="Arachchi H.M."/>
            <person name="Berlin A."/>
            <person name="Brown A."/>
            <person name="Chapman S.B."/>
            <person name="Chen Z."/>
            <person name="Dunbar C."/>
            <person name="Freedman E."/>
            <person name="Gearin G."/>
            <person name="Gellesch M."/>
            <person name="Goldberg J."/>
            <person name="Griggs A."/>
            <person name="Gujja S."/>
            <person name="Heiman D."/>
            <person name="Howarth C."/>
            <person name="Larson L."/>
            <person name="Lui A."/>
            <person name="MacDonald P.J.P."/>
            <person name="Montmayeur A."/>
            <person name="Murphy C."/>
            <person name="Neiman D."/>
            <person name="Pearson M."/>
            <person name="Priest M."/>
            <person name="Roberts A."/>
            <person name="Saif S."/>
            <person name="Shea T."/>
            <person name="Shenoy N."/>
            <person name="Sisk P."/>
            <person name="Stolte C."/>
            <person name="Sykes S."/>
            <person name="Wortman J."/>
            <person name="Nusbaum C."/>
            <person name="Birren B."/>
        </authorList>
    </citation>
    <scope>NUCLEOTIDE SEQUENCE [LARGE SCALE GENOMIC DNA]</scope>
    <source>
        <strain evidence="10 11">WAL-18680</strain>
    </source>
</reference>
<dbReference type="SMART" id="SM00387">
    <property type="entry name" value="HATPase_c"/>
    <property type="match status" value="1"/>
</dbReference>
<dbReference type="PRINTS" id="PR00344">
    <property type="entry name" value="BCTRLSENSOR"/>
</dbReference>
<evidence type="ECO:0000256" key="7">
    <source>
        <dbReference type="ARBA" id="ARBA00023012"/>
    </source>
</evidence>
<dbReference type="RefSeq" id="WP_006778549.1">
    <property type="nucleotide sequence ID" value="NZ_CP040506.1"/>
</dbReference>
<dbReference type="EMBL" id="ADLN01000002">
    <property type="protein sequence ID" value="EHI61542.1"/>
    <property type="molecule type" value="Genomic_DNA"/>
</dbReference>
<keyword evidence="4" id="KW-0547">Nucleotide-binding</keyword>
<dbReference type="HOGENOM" id="CLU_026768_0_0_9"/>
<gene>
    <name evidence="10" type="ORF">HMPREF9473_00565</name>
</gene>
<keyword evidence="7" id="KW-0902">Two-component regulatory system</keyword>
<dbReference type="InterPro" id="IPR003594">
    <property type="entry name" value="HATPase_dom"/>
</dbReference>
<evidence type="ECO:0000313" key="10">
    <source>
        <dbReference type="EMBL" id="EHI61542.1"/>
    </source>
</evidence>
<dbReference type="GO" id="GO:0004673">
    <property type="term" value="F:protein histidine kinase activity"/>
    <property type="evidence" value="ECO:0007669"/>
    <property type="project" value="UniProtKB-EC"/>
</dbReference>
<evidence type="ECO:0000259" key="9">
    <source>
        <dbReference type="PROSITE" id="PS50109"/>
    </source>
</evidence>
<dbReference type="Pfam" id="PF02518">
    <property type="entry name" value="HATPase_c"/>
    <property type="match status" value="1"/>
</dbReference>
<comment type="caution">
    <text evidence="10">The sequence shown here is derived from an EMBL/GenBank/DDBJ whole genome shotgun (WGS) entry which is preliminary data.</text>
</comment>
<dbReference type="GO" id="GO:0000160">
    <property type="term" value="P:phosphorelay signal transduction system"/>
    <property type="evidence" value="ECO:0007669"/>
    <property type="project" value="UniProtKB-KW"/>
</dbReference>
<evidence type="ECO:0000256" key="3">
    <source>
        <dbReference type="ARBA" id="ARBA00022679"/>
    </source>
</evidence>
<dbReference type="CDD" id="cd00075">
    <property type="entry name" value="HATPase"/>
    <property type="match status" value="1"/>
</dbReference>
<dbReference type="AlphaFoldDB" id="G5IAI5"/>
<dbReference type="EC" id="2.7.13.3" evidence="2"/>
<organism evidence="10 11">
    <name type="scientific">Hungatella hathewayi WAL-18680</name>
    <dbReference type="NCBI Taxonomy" id="742737"/>
    <lineage>
        <taxon>Bacteria</taxon>
        <taxon>Bacillati</taxon>
        <taxon>Bacillota</taxon>
        <taxon>Clostridia</taxon>
        <taxon>Lachnospirales</taxon>
        <taxon>Lachnospiraceae</taxon>
        <taxon>Hungatella</taxon>
    </lineage>
</organism>
<comment type="catalytic activity">
    <reaction evidence="1">
        <text>ATP + protein L-histidine = ADP + protein N-phospho-L-histidine.</text>
        <dbReference type="EC" id="2.7.13.3"/>
    </reaction>
</comment>
<evidence type="ECO:0000313" key="11">
    <source>
        <dbReference type="Proteomes" id="UP000005384"/>
    </source>
</evidence>
<keyword evidence="11" id="KW-1185">Reference proteome</keyword>
<dbReference type="PANTHER" id="PTHR44936">
    <property type="entry name" value="SENSOR PROTEIN CREC"/>
    <property type="match status" value="1"/>
</dbReference>
<keyword evidence="3" id="KW-0808">Transferase</keyword>
<keyword evidence="8" id="KW-0812">Transmembrane</keyword>
<evidence type="ECO:0000256" key="2">
    <source>
        <dbReference type="ARBA" id="ARBA00012438"/>
    </source>
</evidence>
<name>G5IAI5_9FIRM</name>
<dbReference type="GO" id="GO:0005524">
    <property type="term" value="F:ATP binding"/>
    <property type="evidence" value="ECO:0007669"/>
    <property type="project" value="UniProtKB-KW"/>
</dbReference>
<keyword evidence="6" id="KW-0067">ATP-binding</keyword>
<evidence type="ECO:0000256" key="6">
    <source>
        <dbReference type="ARBA" id="ARBA00022840"/>
    </source>
</evidence>
<dbReference type="InterPro" id="IPR005467">
    <property type="entry name" value="His_kinase_dom"/>
</dbReference>
<keyword evidence="8" id="KW-0472">Membrane</keyword>
<dbReference type="SUPFAM" id="SSF55874">
    <property type="entry name" value="ATPase domain of HSP90 chaperone/DNA topoisomerase II/histidine kinase"/>
    <property type="match status" value="1"/>
</dbReference>
<evidence type="ECO:0000256" key="8">
    <source>
        <dbReference type="SAM" id="Phobius"/>
    </source>
</evidence>
<proteinExistence type="predicted"/>
<dbReference type="PATRIC" id="fig|742737.3.peg.563"/>
<dbReference type="OrthoDB" id="1791938at2"/>
<feature type="transmembrane region" description="Helical" evidence="8">
    <location>
        <begin position="185"/>
        <end position="210"/>
    </location>
</feature>
<feature type="transmembrane region" description="Helical" evidence="8">
    <location>
        <begin position="230"/>
        <end position="253"/>
    </location>
</feature>
<accession>G5IAI5</accession>
<feature type="transmembrane region" description="Helical" evidence="8">
    <location>
        <begin position="153"/>
        <end position="173"/>
    </location>
</feature>
<dbReference type="InterPro" id="IPR050980">
    <property type="entry name" value="2C_sensor_his_kinase"/>
</dbReference>
<evidence type="ECO:0000256" key="4">
    <source>
        <dbReference type="ARBA" id="ARBA00022741"/>
    </source>
</evidence>
<dbReference type="PANTHER" id="PTHR44936:SF10">
    <property type="entry name" value="SENSOR PROTEIN RSTB"/>
    <property type="match status" value="1"/>
</dbReference>
<feature type="transmembrane region" description="Helical" evidence="8">
    <location>
        <begin position="113"/>
        <end position="133"/>
    </location>
</feature>
<dbReference type="PROSITE" id="PS50109">
    <property type="entry name" value="HIS_KIN"/>
    <property type="match status" value="1"/>
</dbReference>
<feature type="transmembrane region" description="Helical" evidence="8">
    <location>
        <begin position="27"/>
        <end position="46"/>
    </location>
</feature>
<dbReference type="Proteomes" id="UP000005384">
    <property type="component" value="Unassembled WGS sequence"/>
</dbReference>
<keyword evidence="5" id="KW-0418">Kinase</keyword>
<dbReference type="Gene3D" id="3.30.565.10">
    <property type="entry name" value="Histidine kinase-like ATPase, C-terminal domain"/>
    <property type="match status" value="1"/>
</dbReference>
<keyword evidence="8" id="KW-1133">Transmembrane helix</keyword>
<evidence type="ECO:0000256" key="5">
    <source>
        <dbReference type="ARBA" id="ARBA00022777"/>
    </source>
</evidence>
<dbReference type="InterPro" id="IPR004358">
    <property type="entry name" value="Sig_transdc_His_kin-like_C"/>
</dbReference>
<evidence type="ECO:0000256" key="1">
    <source>
        <dbReference type="ARBA" id="ARBA00000085"/>
    </source>
</evidence>
<feature type="domain" description="Histidine kinase" evidence="9">
    <location>
        <begin position="280"/>
        <end position="489"/>
    </location>
</feature>
<protein>
    <recommendedName>
        <fullName evidence="2">histidine kinase</fullName>
        <ecNumber evidence="2">2.7.13.3</ecNumber>
    </recommendedName>
</protein>
<sequence>MIFLVIMALAVMAVIFCVVDKSRLRLSVAGMYLALIIIISSYALIWSKNGGIGDSLKFVLAFSGSMERFMLYYPISAAALSKLLVFGKSLFLTSSLMTAAGIAPTLKARWKPVLGVIAGLEGLVNYILLHPSVYELYCRTPFFVEHQIAIFNWIRVFYLAHVVACIALMLMHYGSIQIRWMRKRFSYILPLMVNLQFLFVFFAVLGPIQVSHFTGIYYVHSNFLYMSTSIPWVLLMLVSIVCICLGSGALWSYSRLARRIGSPDITISKKLRESNAGVKVFTHGMKNELLVMRAMLRDFKKDSTLSEESRNRVDGLSEVCEDMMLRMDNMYHAFVNKAMILMETEYPAEIVEAAVRRVNSSVPIRVECREQRTILADAHYLEEAIYNILKNSVDSIEAKGPGDGDEVAVIIYLYGSDLVFEVTDTGEGIPEKKQRKIFEPFYTEKNSKDNWGMGLPYAHQIIKAHFGRITLESRVGEGTNVYIMIPTYRIERQEGN</sequence>
<dbReference type="InterPro" id="IPR036890">
    <property type="entry name" value="HATPase_C_sf"/>
</dbReference>